<dbReference type="EMBL" id="CM047748">
    <property type="protein sequence ID" value="KAJ0013887.1"/>
    <property type="molecule type" value="Genomic_DNA"/>
</dbReference>
<reference evidence="2" key="1">
    <citation type="journal article" date="2023" name="G3 (Bethesda)">
        <title>Genome assembly and association tests identify interacting loci associated with vigor, precocity, and sex in interspecific pistachio rootstocks.</title>
        <authorList>
            <person name="Palmer W."/>
            <person name="Jacygrad E."/>
            <person name="Sagayaradj S."/>
            <person name="Cavanaugh K."/>
            <person name="Han R."/>
            <person name="Bertier L."/>
            <person name="Beede B."/>
            <person name="Kafkas S."/>
            <person name="Golino D."/>
            <person name="Preece J."/>
            <person name="Michelmore R."/>
        </authorList>
    </citation>
    <scope>NUCLEOTIDE SEQUENCE [LARGE SCALE GENOMIC DNA]</scope>
</reference>
<organism evidence="1 2">
    <name type="scientific">Pistacia integerrima</name>
    <dbReference type="NCBI Taxonomy" id="434235"/>
    <lineage>
        <taxon>Eukaryota</taxon>
        <taxon>Viridiplantae</taxon>
        <taxon>Streptophyta</taxon>
        <taxon>Embryophyta</taxon>
        <taxon>Tracheophyta</taxon>
        <taxon>Spermatophyta</taxon>
        <taxon>Magnoliopsida</taxon>
        <taxon>eudicotyledons</taxon>
        <taxon>Gunneridae</taxon>
        <taxon>Pentapetalae</taxon>
        <taxon>rosids</taxon>
        <taxon>malvids</taxon>
        <taxon>Sapindales</taxon>
        <taxon>Anacardiaceae</taxon>
        <taxon>Pistacia</taxon>
    </lineage>
</organism>
<comment type="caution">
    <text evidence="1">The sequence shown here is derived from an EMBL/GenBank/DDBJ whole genome shotgun (WGS) entry which is preliminary data.</text>
</comment>
<sequence length="449" mass="50096">MSVHHLVLLQIILLLWPIKASGAHSCPYHCGDVRIIYPFGIGQGCYFDKGFEVSCDNSSGSPKSFLTSINLVLEDMDYANTATFQVNLPVISLNNKIVYEDFNLSGSHFAFSNTFNTFIAAGCDGYYEQNESTLATCQPFCHCDPTKAHGCCDFICTVPRNYTFDSMATISEVYSASIPPEMECNSAFMVDKEWLQSNYQITNSSVLKGYLICNSTGGYDCSGCPHGYKKDGRECSSPKKFEDIFIKKSRARFFAIIGCSAGLGTLLLVIGVWWLYKFIRKRKAIKLKHKFFKRNGGLLLQQQLSSTEGNIEKTRLFTSKELEKATDNYNANRILGQGGQGTVYKENRLFDILDVRVSKEGENKEIMNVANLTRRCLNLNGKKRPTMREVAIELAGNTRVSGASVVQQNYEEDDFAECETTDHYVTGSSFSTGSFFDGVTLDVDPLISN</sequence>
<proteinExistence type="predicted"/>
<name>A0ACC0XB35_9ROSI</name>
<gene>
    <name evidence="1" type="ORF">Pint_20400</name>
</gene>
<keyword evidence="2" id="KW-1185">Reference proteome</keyword>
<accession>A0ACC0XB35</accession>
<evidence type="ECO:0000313" key="2">
    <source>
        <dbReference type="Proteomes" id="UP001163603"/>
    </source>
</evidence>
<protein>
    <submittedName>
        <fullName evidence="1">Uncharacterized protein</fullName>
    </submittedName>
</protein>
<dbReference type="Proteomes" id="UP001163603">
    <property type="component" value="Chromosome 13"/>
</dbReference>
<evidence type="ECO:0000313" key="1">
    <source>
        <dbReference type="EMBL" id="KAJ0013887.1"/>
    </source>
</evidence>